<proteinExistence type="predicted"/>
<keyword evidence="2" id="KW-0413">Isomerase</keyword>
<dbReference type="AlphaFoldDB" id="A0A368P044"/>
<dbReference type="SUPFAM" id="SSF109854">
    <property type="entry name" value="DinB/YfiT-like putative metalloenzymes"/>
    <property type="match status" value="1"/>
</dbReference>
<comment type="caution">
    <text evidence="2">The sequence shown here is derived from an EMBL/GenBank/DDBJ whole genome shotgun (WGS) entry which is preliminary data.</text>
</comment>
<dbReference type="Gene3D" id="1.20.120.450">
    <property type="entry name" value="dinb family like domain"/>
    <property type="match status" value="1"/>
</dbReference>
<dbReference type="EMBL" id="QUSG01000022">
    <property type="protein sequence ID" value="KAA3521072.1"/>
    <property type="molecule type" value="Genomic_DNA"/>
</dbReference>
<evidence type="ECO:0000313" key="2">
    <source>
        <dbReference type="EMBL" id="KAA3521072.1"/>
    </source>
</evidence>
<dbReference type="InterPro" id="IPR024344">
    <property type="entry name" value="MDMPI_metal-binding"/>
</dbReference>
<dbReference type="InterPro" id="IPR017517">
    <property type="entry name" value="Maleyloyr_isom"/>
</dbReference>
<feature type="domain" description="Mycothiol-dependent maleylpyruvate isomerase metal-binding" evidence="1">
    <location>
        <begin position="62"/>
        <end position="188"/>
    </location>
</feature>
<dbReference type="Pfam" id="PF11716">
    <property type="entry name" value="MDMPI_N"/>
    <property type="match status" value="1"/>
</dbReference>
<accession>A0A368P044</accession>
<organism evidence="2 3">
    <name type="scientific">Agrobacterium vitis</name>
    <name type="common">Rhizobium vitis</name>
    <dbReference type="NCBI Taxonomy" id="373"/>
    <lineage>
        <taxon>Bacteria</taxon>
        <taxon>Pseudomonadati</taxon>
        <taxon>Pseudomonadota</taxon>
        <taxon>Alphaproteobacteria</taxon>
        <taxon>Hyphomicrobiales</taxon>
        <taxon>Rhizobiaceae</taxon>
        <taxon>Rhizobium/Agrobacterium group</taxon>
        <taxon>Agrobacterium</taxon>
    </lineage>
</organism>
<dbReference type="NCBIfam" id="TIGR03083">
    <property type="entry name" value="maleylpyruvate isomerase family mycothiol-dependent enzyme"/>
    <property type="match status" value="1"/>
</dbReference>
<dbReference type="GO" id="GO:0016853">
    <property type="term" value="F:isomerase activity"/>
    <property type="evidence" value="ECO:0007669"/>
    <property type="project" value="UniProtKB-KW"/>
</dbReference>
<dbReference type="GO" id="GO:0046872">
    <property type="term" value="F:metal ion binding"/>
    <property type="evidence" value="ECO:0007669"/>
    <property type="project" value="InterPro"/>
</dbReference>
<reference evidence="2 3" key="1">
    <citation type="submission" date="2018-08" db="EMBL/GenBank/DDBJ databases">
        <title>Genome sequencing of Agrobacterium vitis strain ICMP 10754.</title>
        <authorList>
            <person name="Visnovsky S.B."/>
            <person name="Pitman A.R."/>
        </authorList>
    </citation>
    <scope>NUCLEOTIDE SEQUENCE [LARGE SCALE GENOMIC DNA]</scope>
    <source>
        <strain evidence="2 3">ICMP 10754</strain>
    </source>
</reference>
<evidence type="ECO:0000259" key="1">
    <source>
        <dbReference type="Pfam" id="PF11716"/>
    </source>
</evidence>
<evidence type="ECO:0000313" key="3">
    <source>
        <dbReference type="Proteomes" id="UP000436911"/>
    </source>
</evidence>
<protein>
    <submittedName>
        <fullName evidence="2">Maleylpyruvate isomerase family mycothiol-dependent enzyme</fullName>
    </submittedName>
</protein>
<gene>
    <name evidence="2" type="ORF">DXT89_23440</name>
</gene>
<keyword evidence="2" id="KW-0670">Pyruvate</keyword>
<dbReference type="InterPro" id="IPR034660">
    <property type="entry name" value="DinB/YfiT-like"/>
</dbReference>
<sequence length="224" mass="24995">MPPSWNGWALPAPRWKIHLLEREATMALSLEESRRELQERQGLGARYDALQAPHADLALARLGAAYFARKLNELSDADLALPSRVAGWSRRHVVAHVAYQARGLARLVEAARQGRGAERLEEPEAQIEEVDFGASLPAHALRYLFHHAQIHLNVEWRDLQDAGWRASIESLQGRLVPIRETPWIRARAIWQAAVQLDNGASSHHFPQALSQRLGAEAGVDALSS</sequence>
<name>A0A368P044_AGRVI</name>
<dbReference type="Proteomes" id="UP000436911">
    <property type="component" value="Unassembled WGS sequence"/>
</dbReference>